<dbReference type="CDD" id="cd00085">
    <property type="entry name" value="HNHc"/>
    <property type="match status" value="1"/>
</dbReference>
<evidence type="ECO:0000313" key="2">
    <source>
        <dbReference type="EMBL" id="PHY92839.1"/>
    </source>
</evidence>
<dbReference type="RefSeq" id="WP_099542149.1">
    <property type="nucleotide sequence ID" value="NZ_PEBQ01000184.1"/>
</dbReference>
<dbReference type="AlphaFoldDB" id="A0A2G4R8E8"/>
<evidence type="ECO:0000313" key="3">
    <source>
        <dbReference type="Proteomes" id="UP000228751"/>
    </source>
</evidence>
<organism evidence="2 3">
    <name type="scientific">Acetobacter pomorum</name>
    <dbReference type="NCBI Taxonomy" id="65959"/>
    <lineage>
        <taxon>Bacteria</taxon>
        <taxon>Pseudomonadati</taxon>
        <taxon>Pseudomonadota</taxon>
        <taxon>Alphaproteobacteria</taxon>
        <taxon>Acetobacterales</taxon>
        <taxon>Acetobacteraceae</taxon>
        <taxon>Acetobacter</taxon>
    </lineage>
</organism>
<dbReference type="OrthoDB" id="7252815at2"/>
<dbReference type="Proteomes" id="UP000228751">
    <property type="component" value="Unassembled WGS sequence"/>
</dbReference>
<reference evidence="2 3" key="1">
    <citation type="submission" date="2017-10" db="EMBL/GenBank/DDBJ databases">
        <title>Genomic analysis of the genus Acetobacter.</title>
        <authorList>
            <person name="Kim K.H."/>
            <person name="Chun B.H."/>
            <person name="Son A.R."/>
            <person name="Jeon C.O."/>
        </authorList>
    </citation>
    <scope>NUCLEOTIDE SEQUENCE [LARGE SCALE GENOMIC DNA]</scope>
    <source>
        <strain evidence="2 3">LHT 2458</strain>
    </source>
</reference>
<gene>
    <name evidence="2" type="ORF">CSR02_14515</name>
</gene>
<dbReference type="SMART" id="SM00507">
    <property type="entry name" value="HNHc"/>
    <property type="match status" value="1"/>
</dbReference>
<keyword evidence="3" id="KW-1185">Reference proteome</keyword>
<feature type="domain" description="HNH nuclease" evidence="1">
    <location>
        <begin position="38"/>
        <end position="88"/>
    </location>
</feature>
<name>A0A2G4R8E8_9PROT</name>
<evidence type="ECO:0000259" key="1">
    <source>
        <dbReference type="SMART" id="SM00507"/>
    </source>
</evidence>
<comment type="caution">
    <text evidence="2">The sequence shown here is derived from an EMBL/GenBank/DDBJ whole genome shotgun (WGS) entry which is preliminary data.</text>
</comment>
<dbReference type="InterPro" id="IPR003615">
    <property type="entry name" value="HNH_nuc"/>
</dbReference>
<accession>A0A2G4R8E8</accession>
<sequence length="260" mass="29212">MAKRKTDQPLLPLILSVKAANWRMNDQDQDHADIEFQKIREKALQRDGYRCRFCNFFSRKFQEVHHKDDDHHNNTLENLVTACFMCHSVQHIGLSGHMKESVLIWLPEISQAALNHLIRSCIVARFTCTESPLSPPGTPPNRKIAPYADGGEILSAAESVMAALQDRSAEAAKLIGTSDPKELGSILQDIAIQRPDIYETRGEILNGIRLMNLGKKMSNDKDVLVEHVRAWIDPKTNGPYSSGLKADSWSEIMRDVLGIS</sequence>
<protein>
    <recommendedName>
        <fullName evidence="1">HNH nuclease domain-containing protein</fullName>
    </recommendedName>
</protein>
<proteinExistence type="predicted"/>
<dbReference type="EMBL" id="PEBQ01000184">
    <property type="protein sequence ID" value="PHY92839.1"/>
    <property type="molecule type" value="Genomic_DNA"/>
</dbReference>